<reference evidence="2 3" key="1">
    <citation type="submission" date="2018-11" db="EMBL/GenBank/DDBJ databases">
        <title>Genomic Encyclopedia of Type Strains, Phase IV (KMG-IV): sequencing the most valuable type-strain genomes for metagenomic binning, comparative biology and taxonomic classification.</title>
        <authorList>
            <person name="Goeker M."/>
        </authorList>
    </citation>
    <scope>NUCLEOTIDE SEQUENCE [LARGE SCALE GENOMIC DNA]</scope>
    <source>
        <strain evidence="2 3">DSM 21945</strain>
    </source>
</reference>
<dbReference type="AlphaFoldDB" id="A0A3N1PPV4"/>
<organism evidence="2 3">
    <name type="scientific">Gallaecimonas pentaromativorans</name>
    <dbReference type="NCBI Taxonomy" id="584787"/>
    <lineage>
        <taxon>Bacteria</taxon>
        <taxon>Pseudomonadati</taxon>
        <taxon>Pseudomonadota</taxon>
        <taxon>Gammaproteobacteria</taxon>
        <taxon>Enterobacterales</taxon>
        <taxon>Gallaecimonadaceae</taxon>
        <taxon>Gallaecimonas</taxon>
    </lineage>
</organism>
<accession>A0A3N1PPV4</accession>
<evidence type="ECO:0000256" key="1">
    <source>
        <dbReference type="SAM" id="SignalP"/>
    </source>
</evidence>
<dbReference type="RefSeq" id="WP_123421215.1">
    <property type="nucleotide sequence ID" value="NZ_RJUL01000003.1"/>
</dbReference>
<dbReference type="Proteomes" id="UP000268033">
    <property type="component" value="Unassembled WGS sequence"/>
</dbReference>
<sequence>MKKALLKLTVFMVAIMASSASFAADTQAAKDKPASTYSDNYVECLLEFSPPLCLRLTSK</sequence>
<protein>
    <submittedName>
        <fullName evidence="2">Uncharacterized protein</fullName>
    </submittedName>
</protein>
<dbReference type="EMBL" id="RJUL01000003">
    <property type="protein sequence ID" value="ROQ28870.1"/>
    <property type="molecule type" value="Genomic_DNA"/>
</dbReference>
<name>A0A3N1PPV4_9GAMM</name>
<keyword evidence="1" id="KW-0732">Signal</keyword>
<comment type="caution">
    <text evidence="2">The sequence shown here is derived from an EMBL/GenBank/DDBJ whole genome shotgun (WGS) entry which is preliminary data.</text>
</comment>
<evidence type="ECO:0000313" key="2">
    <source>
        <dbReference type="EMBL" id="ROQ28870.1"/>
    </source>
</evidence>
<feature type="signal peptide" evidence="1">
    <location>
        <begin position="1"/>
        <end position="23"/>
    </location>
</feature>
<evidence type="ECO:0000313" key="3">
    <source>
        <dbReference type="Proteomes" id="UP000268033"/>
    </source>
</evidence>
<keyword evidence="3" id="KW-1185">Reference proteome</keyword>
<feature type="chain" id="PRO_5018277000" evidence="1">
    <location>
        <begin position="24"/>
        <end position="59"/>
    </location>
</feature>
<proteinExistence type="predicted"/>
<gene>
    <name evidence="2" type="ORF">EDC28_103467</name>
</gene>